<dbReference type="GO" id="GO:0005524">
    <property type="term" value="F:ATP binding"/>
    <property type="evidence" value="ECO:0007669"/>
    <property type="project" value="UniProtKB-KW"/>
</dbReference>
<evidence type="ECO:0000313" key="4">
    <source>
        <dbReference type="Proteomes" id="UP001163064"/>
    </source>
</evidence>
<dbReference type="Pfam" id="PF13581">
    <property type="entry name" value="HATPase_c_2"/>
    <property type="match status" value="1"/>
</dbReference>
<dbReference type="Proteomes" id="UP001163064">
    <property type="component" value="Unassembled WGS sequence"/>
</dbReference>
<dbReference type="InterPro" id="IPR003594">
    <property type="entry name" value="HATPase_dom"/>
</dbReference>
<keyword evidence="1" id="KW-0418">Kinase</keyword>
<dbReference type="Gene3D" id="3.30.565.10">
    <property type="entry name" value="Histidine kinase-like ATPase, C-terminal domain"/>
    <property type="match status" value="1"/>
</dbReference>
<dbReference type="InterPro" id="IPR050267">
    <property type="entry name" value="Anti-sigma-factor_SerPK"/>
</dbReference>
<protein>
    <submittedName>
        <fullName evidence="3">ATP-binding protein</fullName>
    </submittedName>
</protein>
<evidence type="ECO:0000256" key="1">
    <source>
        <dbReference type="ARBA" id="ARBA00022527"/>
    </source>
</evidence>
<evidence type="ECO:0000259" key="2">
    <source>
        <dbReference type="Pfam" id="PF13581"/>
    </source>
</evidence>
<proteinExistence type="predicted"/>
<evidence type="ECO:0000313" key="3">
    <source>
        <dbReference type="EMBL" id="MCX3063638.1"/>
    </source>
</evidence>
<keyword evidence="1" id="KW-0723">Serine/threonine-protein kinase</keyword>
<keyword evidence="1" id="KW-0808">Transferase</keyword>
<feature type="domain" description="Histidine kinase/HSP90-like ATPase" evidence="2">
    <location>
        <begin position="16"/>
        <end position="118"/>
    </location>
</feature>
<dbReference type="RefSeq" id="WP_266604753.1">
    <property type="nucleotide sequence ID" value="NZ_JAPHNL010000317.1"/>
</dbReference>
<accession>A0ABT3U2T8</accession>
<dbReference type="InterPro" id="IPR036890">
    <property type="entry name" value="HATPase_C_sf"/>
</dbReference>
<comment type="caution">
    <text evidence="3">The sequence shown here is derived from an EMBL/GenBank/DDBJ whole genome shotgun (WGS) entry which is preliminary data.</text>
</comment>
<dbReference type="PANTHER" id="PTHR35526:SF3">
    <property type="entry name" value="ANTI-SIGMA-F FACTOR RSBW"/>
    <property type="match status" value="1"/>
</dbReference>
<name>A0ABT3U2T8_9ACTN</name>
<keyword evidence="3" id="KW-0547">Nucleotide-binding</keyword>
<dbReference type="EMBL" id="JAPHNL010000317">
    <property type="protein sequence ID" value="MCX3063638.1"/>
    <property type="molecule type" value="Genomic_DNA"/>
</dbReference>
<organism evidence="3 4">
    <name type="scientific">Streptomyces beihaiensis</name>
    <dbReference type="NCBI Taxonomy" id="2984495"/>
    <lineage>
        <taxon>Bacteria</taxon>
        <taxon>Bacillati</taxon>
        <taxon>Actinomycetota</taxon>
        <taxon>Actinomycetes</taxon>
        <taxon>Kitasatosporales</taxon>
        <taxon>Streptomycetaceae</taxon>
        <taxon>Streptomyces</taxon>
    </lineage>
</organism>
<sequence length="220" mass="23736">MNQQHCVSRKPWDLAFAAEPEELAALRRITRLHLRHWGLPHLIEAAELCVSEMVSNVITHVGPGTPTQLALSMSGTFLHIEVQDPDSRALPTLISAADDSEAGRGMRLVDAVTDRWGVSLKADRKVTWCELATGVATPGGHVGGETVDRAEALLGLYGEVERLRAAGGDRGAPVVAAVSKATAIDAISDLLCWVHMHGHDADEVLESAELRCEYVLRVVL</sequence>
<gene>
    <name evidence="3" type="ORF">OFY01_28520</name>
</gene>
<dbReference type="CDD" id="cd16936">
    <property type="entry name" value="HATPase_RsbW-like"/>
    <property type="match status" value="1"/>
</dbReference>
<dbReference type="PANTHER" id="PTHR35526">
    <property type="entry name" value="ANTI-SIGMA-F FACTOR RSBW-RELATED"/>
    <property type="match status" value="1"/>
</dbReference>
<reference evidence="3" key="1">
    <citation type="submission" date="2022-10" db="EMBL/GenBank/DDBJ databases">
        <title>Streptomyces beihaiensis sp. nov., a chitin degrading actinobacterium, isolated from shrimp pond soil.</title>
        <authorList>
            <person name="Xie J."/>
            <person name="Shen N."/>
        </authorList>
    </citation>
    <scope>NUCLEOTIDE SEQUENCE</scope>
    <source>
        <strain evidence="3">GXMU-J5</strain>
    </source>
</reference>
<keyword evidence="3" id="KW-0067">ATP-binding</keyword>
<keyword evidence="4" id="KW-1185">Reference proteome</keyword>